<evidence type="ECO:0000313" key="2">
    <source>
        <dbReference type="Proteomes" id="UP000076512"/>
    </source>
</evidence>
<proteinExistence type="predicted"/>
<dbReference type="Proteomes" id="UP000076512">
    <property type="component" value="Unassembled WGS sequence"/>
</dbReference>
<dbReference type="EMBL" id="LWGR01000004">
    <property type="protein sequence ID" value="KZM74596.1"/>
    <property type="molecule type" value="Genomic_DNA"/>
</dbReference>
<evidence type="ECO:0000313" key="1">
    <source>
        <dbReference type="EMBL" id="KZM74596.1"/>
    </source>
</evidence>
<keyword evidence="2" id="KW-1185">Reference proteome</keyword>
<organism evidence="1 2">
    <name type="scientific">Nocardia terpenica</name>
    <dbReference type="NCBI Taxonomy" id="455432"/>
    <lineage>
        <taxon>Bacteria</taxon>
        <taxon>Bacillati</taxon>
        <taxon>Actinomycetota</taxon>
        <taxon>Actinomycetes</taxon>
        <taxon>Mycobacteriales</taxon>
        <taxon>Nocardiaceae</taxon>
        <taxon>Nocardia</taxon>
    </lineage>
</organism>
<protein>
    <recommendedName>
        <fullName evidence="3">Serine hydrolase</fullName>
    </recommendedName>
</protein>
<accession>A0A164NQ16</accession>
<reference evidence="1 2" key="1">
    <citation type="submission" date="2016-04" db="EMBL/GenBank/DDBJ databases">
        <authorList>
            <person name="Evans L.H."/>
            <person name="Alamgir A."/>
            <person name="Owens N."/>
            <person name="Weber N.D."/>
            <person name="Virtaneva K."/>
            <person name="Barbian K."/>
            <person name="Babar A."/>
            <person name="Rosenke K."/>
        </authorList>
    </citation>
    <scope>NUCLEOTIDE SEQUENCE [LARGE SCALE GENOMIC DNA]</scope>
    <source>
        <strain evidence="1 2">IFM 0406</strain>
    </source>
</reference>
<sequence>MVGNRDWADGRVLCHVGSNTLWTANAWLVPAKNLIFAVVTNRGDDQAQLITGDVISWLVDAYAMG</sequence>
<evidence type="ECO:0008006" key="3">
    <source>
        <dbReference type="Google" id="ProtNLM"/>
    </source>
</evidence>
<gene>
    <name evidence="1" type="ORF">AWN90_21170</name>
</gene>
<name>A0A164NQ16_9NOCA</name>
<dbReference type="AlphaFoldDB" id="A0A164NQ16"/>
<comment type="caution">
    <text evidence="1">The sequence shown here is derived from an EMBL/GenBank/DDBJ whole genome shotgun (WGS) entry which is preliminary data.</text>
</comment>